<evidence type="ECO:0000256" key="1">
    <source>
        <dbReference type="SAM" id="Phobius"/>
    </source>
</evidence>
<feature type="transmembrane region" description="Helical" evidence="1">
    <location>
        <begin position="50"/>
        <end position="71"/>
    </location>
</feature>
<evidence type="ECO:0008006" key="4">
    <source>
        <dbReference type="Google" id="ProtNLM"/>
    </source>
</evidence>
<name>A0ABV7Y2H4_9FLAO</name>
<sequence>MIFIKTLDNSKKVGVVILTLLIVLLYSYFVPGWEYLADVIHSPNLNINSTFLYFVLFLFYLFHGIIIYKILEYIFSSKGSIRFIDQSISIDYKKKSYTLPKNEIRIEDHKIRFPFEGNKITVSRHPFHSSTQEYNDFLMDLNGNNESKIINTGEQIPVSSFLIKNPKVKFIIFVIIGFAFMLLFRNIIAPYKNDIGIITRTRNAFLEILVTLPFLFLYCSLVYIYFYFTSGIKVIELTRDALTFKGSQQFILLKKQIHEVHVVENAADQKVLRILFYTTDKNTYSLNFVTPKFVNSISNYWKLDGFSPEITVGTNKNQIKKIYKL</sequence>
<dbReference type="RefSeq" id="WP_290300904.1">
    <property type="nucleotide sequence ID" value="NZ_JAUFQR010000001.1"/>
</dbReference>
<comment type="caution">
    <text evidence="2">The sequence shown here is derived from an EMBL/GenBank/DDBJ whole genome shotgun (WGS) entry which is preliminary data.</text>
</comment>
<organism evidence="2 3">
    <name type="scientific">Chryseobacterium tructae</name>
    <dbReference type="NCBI Taxonomy" id="1037380"/>
    <lineage>
        <taxon>Bacteria</taxon>
        <taxon>Pseudomonadati</taxon>
        <taxon>Bacteroidota</taxon>
        <taxon>Flavobacteriia</taxon>
        <taxon>Flavobacteriales</taxon>
        <taxon>Weeksellaceae</taxon>
        <taxon>Chryseobacterium group</taxon>
        <taxon>Chryseobacterium</taxon>
    </lineage>
</organism>
<keyword evidence="1" id="KW-0472">Membrane</keyword>
<feature type="transmembrane region" description="Helical" evidence="1">
    <location>
        <begin position="170"/>
        <end position="188"/>
    </location>
</feature>
<evidence type="ECO:0000313" key="3">
    <source>
        <dbReference type="Proteomes" id="UP001595735"/>
    </source>
</evidence>
<dbReference type="EMBL" id="JBHRYO010000002">
    <property type="protein sequence ID" value="MFC3758808.1"/>
    <property type="molecule type" value="Genomic_DNA"/>
</dbReference>
<dbReference type="Proteomes" id="UP001595735">
    <property type="component" value="Unassembled WGS sequence"/>
</dbReference>
<protein>
    <recommendedName>
        <fullName evidence="4">DUF3592 domain-containing protein</fullName>
    </recommendedName>
</protein>
<gene>
    <name evidence="2" type="ORF">ACFONJ_22805</name>
</gene>
<feature type="transmembrane region" description="Helical" evidence="1">
    <location>
        <begin position="208"/>
        <end position="228"/>
    </location>
</feature>
<reference evidence="3" key="1">
    <citation type="journal article" date="2019" name="Int. J. Syst. Evol. Microbiol.">
        <title>The Global Catalogue of Microorganisms (GCM) 10K type strain sequencing project: providing services to taxonomists for standard genome sequencing and annotation.</title>
        <authorList>
            <consortium name="The Broad Institute Genomics Platform"/>
            <consortium name="The Broad Institute Genome Sequencing Center for Infectious Disease"/>
            <person name="Wu L."/>
            <person name="Ma J."/>
        </authorList>
    </citation>
    <scope>NUCLEOTIDE SEQUENCE [LARGE SCALE GENOMIC DNA]</scope>
    <source>
        <strain evidence="3">CECT 7798</strain>
    </source>
</reference>
<accession>A0ABV7Y2H4</accession>
<keyword evidence="1" id="KW-0812">Transmembrane</keyword>
<keyword evidence="3" id="KW-1185">Reference proteome</keyword>
<proteinExistence type="predicted"/>
<feature type="transmembrane region" description="Helical" evidence="1">
    <location>
        <begin position="12"/>
        <end position="30"/>
    </location>
</feature>
<evidence type="ECO:0000313" key="2">
    <source>
        <dbReference type="EMBL" id="MFC3758808.1"/>
    </source>
</evidence>
<keyword evidence="1" id="KW-1133">Transmembrane helix</keyword>